<name>A0ABR9HWJ2_9PSEU</name>
<sequence length="253" mass="26338">MENGTTGRAARAWLGAMALFADTQPGGFFREGAGGTAELVSGAPMPLLNGVISVAQEPDAGEIAEFAGSARLAAAAWSVQVRGERAGDRIAAVAAAHGLNQRALLPFMVKDIDGGDGTPPDGLDVRRVSGVDSDVYRTTMAAGYEGPDALFAVFARPSVLDHPAMRGYVAELDGTPVATSFGVLVDDLVGVFNIGVPPRYRRRGYGRAATAAVLREGYALGARTAFLHASPLGVPLYEAMGFTHAENWSLFTA</sequence>
<proteinExistence type="predicted"/>
<protein>
    <submittedName>
        <fullName evidence="2">Ribosomal protein S18 acetylase RimI-like enzyme</fullName>
    </submittedName>
</protein>
<dbReference type="Proteomes" id="UP000631670">
    <property type="component" value="Unassembled WGS sequence"/>
</dbReference>
<reference evidence="2 3" key="1">
    <citation type="submission" date="2020-10" db="EMBL/GenBank/DDBJ databases">
        <title>Sequencing the genomes of 1000 actinobacteria strains.</title>
        <authorList>
            <person name="Klenk H.-P."/>
        </authorList>
    </citation>
    <scope>NUCLEOTIDE SEQUENCE [LARGE SCALE GENOMIC DNA]</scope>
    <source>
        <strain evidence="2 3">DSM 44653</strain>
    </source>
</reference>
<dbReference type="EMBL" id="JADBEG010000001">
    <property type="protein sequence ID" value="MBE1495296.1"/>
    <property type="molecule type" value="Genomic_DNA"/>
</dbReference>
<keyword evidence="3" id="KW-1185">Reference proteome</keyword>
<dbReference type="InterPro" id="IPR000182">
    <property type="entry name" value="GNAT_dom"/>
</dbReference>
<gene>
    <name evidence="2" type="ORF">H4696_002396</name>
</gene>
<evidence type="ECO:0000313" key="3">
    <source>
        <dbReference type="Proteomes" id="UP000631670"/>
    </source>
</evidence>
<accession>A0ABR9HWJ2</accession>
<dbReference type="InterPro" id="IPR016181">
    <property type="entry name" value="Acyl_CoA_acyltransferase"/>
</dbReference>
<feature type="domain" description="N-acetyltransferase" evidence="1">
    <location>
        <begin position="123"/>
        <end position="253"/>
    </location>
</feature>
<dbReference type="SUPFAM" id="SSF55729">
    <property type="entry name" value="Acyl-CoA N-acyltransferases (Nat)"/>
    <property type="match status" value="1"/>
</dbReference>
<dbReference type="PROSITE" id="PS51186">
    <property type="entry name" value="GNAT"/>
    <property type="match status" value="1"/>
</dbReference>
<evidence type="ECO:0000313" key="2">
    <source>
        <dbReference type="EMBL" id="MBE1495296.1"/>
    </source>
</evidence>
<dbReference type="Gene3D" id="3.40.630.30">
    <property type="match status" value="1"/>
</dbReference>
<organism evidence="2 3">
    <name type="scientific">Amycolatopsis lexingtonensis</name>
    <dbReference type="NCBI Taxonomy" id="218822"/>
    <lineage>
        <taxon>Bacteria</taxon>
        <taxon>Bacillati</taxon>
        <taxon>Actinomycetota</taxon>
        <taxon>Actinomycetes</taxon>
        <taxon>Pseudonocardiales</taxon>
        <taxon>Pseudonocardiaceae</taxon>
        <taxon>Amycolatopsis</taxon>
    </lineage>
</organism>
<evidence type="ECO:0000259" key="1">
    <source>
        <dbReference type="PROSITE" id="PS51186"/>
    </source>
</evidence>
<dbReference type="Pfam" id="PF00583">
    <property type="entry name" value="Acetyltransf_1"/>
    <property type="match status" value="1"/>
</dbReference>
<dbReference type="RefSeq" id="WP_086859673.1">
    <property type="nucleotide sequence ID" value="NZ_JADBEG010000001.1"/>
</dbReference>
<comment type="caution">
    <text evidence="2">The sequence shown here is derived from an EMBL/GenBank/DDBJ whole genome shotgun (WGS) entry which is preliminary data.</text>
</comment>